<evidence type="ECO:0000256" key="9">
    <source>
        <dbReference type="ARBA" id="ARBA00022723"/>
    </source>
</evidence>
<reference evidence="15" key="1">
    <citation type="journal article" date="2020" name="mSystems">
        <title>Genome- and Community-Level Interaction Insights into Carbon Utilization and Element Cycling Functions of Hydrothermarchaeota in Hydrothermal Sediment.</title>
        <authorList>
            <person name="Zhou Z."/>
            <person name="Liu Y."/>
            <person name="Xu W."/>
            <person name="Pan J."/>
            <person name="Luo Z.H."/>
            <person name="Li M."/>
        </authorList>
    </citation>
    <scope>NUCLEOTIDE SEQUENCE [LARGE SCALE GENOMIC DNA]</scope>
    <source>
        <strain evidence="15">HyVt-94</strain>
    </source>
</reference>
<dbReference type="Pfam" id="PF01950">
    <property type="entry name" value="FBPase_3"/>
    <property type="match status" value="1"/>
</dbReference>
<dbReference type="InterPro" id="IPR002803">
    <property type="entry name" value="FBPase_V"/>
</dbReference>
<name>A0A7C5I4M1_UNCW3</name>
<dbReference type="EC" id="3.1.3.11" evidence="6"/>
<comment type="pathway">
    <text evidence="3">Carbohydrate biosynthesis; gluconeogenesis.</text>
</comment>
<dbReference type="PANTHER" id="PTHR38341">
    <property type="entry name" value="FRUCTOSE-1,6-BISPHOSPHATE ALDOLASE/PHOSPHATASE"/>
    <property type="match status" value="1"/>
</dbReference>
<evidence type="ECO:0000256" key="11">
    <source>
        <dbReference type="ARBA" id="ARBA00022842"/>
    </source>
</evidence>
<evidence type="ECO:0000256" key="13">
    <source>
        <dbReference type="ARBA" id="ARBA00023270"/>
    </source>
</evidence>
<comment type="catalytic activity">
    <reaction evidence="1">
        <text>beta-D-fructose 1,6-bisphosphate + H2O = beta-D-fructose 6-phosphate + phosphate</text>
        <dbReference type="Rhea" id="RHEA:11064"/>
        <dbReference type="ChEBI" id="CHEBI:15377"/>
        <dbReference type="ChEBI" id="CHEBI:32966"/>
        <dbReference type="ChEBI" id="CHEBI:43474"/>
        <dbReference type="ChEBI" id="CHEBI:57634"/>
        <dbReference type="EC" id="3.1.3.11"/>
    </reaction>
</comment>
<sequence>MKTTFSIIKADVGGFPGHSSVHEKLIEAAEKNLSEAKNEGLLIDFHVTHCGDDLELLMTHHRGENNEEIHSLAWNTFTKATEIAKSLGLYGAGQDLLKDAFSGNIRGLGPGVAEMEFTERKSEPLIAFLMDKTEPGAFNLPIF</sequence>
<protein>
    <recommendedName>
        <fullName evidence="7">Fructose-1,6-bisphosphate aldolase/phosphatase</fullName>
        <ecNumber evidence="6">3.1.3.11</ecNumber>
    </recommendedName>
</protein>
<dbReference type="GO" id="GO:0042132">
    <property type="term" value="F:fructose 1,6-bisphosphate 1-phosphatase activity"/>
    <property type="evidence" value="ECO:0007669"/>
    <property type="project" value="UniProtKB-EC"/>
</dbReference>
<dbReference type="AlphaFoldDB" id="A0A7C5I4M1"/>
<evidence type="ECO:0000256" key="10">
    <source>
        <dbReference type="ARBA" id="ARBA00022801"/>
    </source>
</evidence>
<dbReference type="Proteomes" id="UP000886014">
    <property type="component" value="Unassembled WGS sequence"/>
</dbReference>
<dbReference type="EMBL" id="DRTV01000147">
    <property type="protein sequence ID" value="HHF58204.1"/>
    <property type="molecule type" value="Genomic_DNA"/>
</dbReference>
<evidence type="ECO:0000256" key="4">
    <source>
        <dbReference type="ARBA" id="ARBA00010693"/>
    </source>
</evidence>
<dbReference type="GO" id="GO:0006094">
    <property type="term" value="P:gluconeogenesis"/>
    <property type="evidence" value="ECO:0007669"/>
    <property type="project" value="UniProtKB-UniPathway"/>
</dbReference>
<gene>
    <name evidence="15" type="ORF">ENL41_02130</name>
</gene>
<dbReference type="UniPathway" id="UPA00138"/>
<keyword evidence="14" id="KW-0119">Carbohydrate metabolism</keyword>
<dbReference type="GO" id="GO:0046872">
    <property type="term" value="F:metal ion binding"/>
    <property type="evidence" value="ECO:0007669"/>
    <property type="project" value="UniProtKB-KW"/>
</dbReference>
<evidence type="ECO:0000256" key="6">
    <source>
        <dbReference type="ARBA" id="ARBA00013093"/>
    </source>
</evidence>
<evidence type="ECO:0000256" key="8">
    <source>
        <dbReference type="ARBA" id="ARBA00022432"/>
    </source>
</evidence>
<evidence type="ECO:0000256" key="12">
    <source>
        <dbReference type="ARBA" id="ARBA00023239"/>
    </source>
</evidence>
<keyword evidence="13" id="KW-0704">Schiff base</keyword>
<dbReference type="GO" id="GO:0016829">
    <property type="term" value="F:lyase activity"/>
    <property type="evidence" value="ECO:0007669"/>
    <property type="project" value="UniProtKB-KW"/>
</dbReference>
<evidence type="ECO:0000313" key="15">
    <source>
        <dbReference type="EMBL" id="HHF58204.1"/>
    </source>
</evidence>
<dbReference type="InterPro" id="IPR036076">
    <property type="entry name" value="FBPase_V_sf"/>
</dbReference>
<evidence type="ECO:0000256" key="14">
    <source>
        <dbReference type="ARBA" id="ARBA00023277"/>
    </source>
</evidence>
<comment type="similarity">
    <text evidence="4">Belongs to the FBP aldolase/phosphatase family.</text>
</comment>
<comment type="caution">
    <text evidence="15">The sequence shown here is derived from an EMBL/GenBank/DDBJ whole genome shotgun (WGS) entry which is preliminary data.</text>
</comment>
<comment type="cofactor">
    <cofactor evidence="2">
        <name>Mg(2+)</name>
        <dbReference type="ChEBI" id="CHEBI:18420"/>
    </cofactor>
</comment>
<keyword evidence="12" id="KW-0456">Lyase</keyword>
<feature type="non-terminal residue" evidence="15">
    <location>
        <position position="143"/>
    </location>
</feature>
<evidence type="ECO:0000256" key="2">
    <source>
        <dbReference type="ARBA" id="ARBA00001946"/>
    </source>
</evidence>
<organism evidence="15">
    <name type="scientific">candidate division WOR-3 bacterium</name>
    <dbReference type="NCBI Taxonomy" id="2052148"/>
    <lineage>
        <taxon>Bacteria</taxon>
        <taxon>Bacteria division WOR-3</taxon>
    </lineage>
</organism>
<evidence type="ECO:0000256" key="3">
    <source>
        <dbReference type="ARBA" id="ARBA00004742"/>
    </source>
</evidence>
<accession>A0A7C5I4M1</accession>
<comment type="subunit">
    <text evidence="5">Homooctamer; dimer of tetramers.</text>
</comment>
<evidence type="ECO:0000256" key="1">
    <source>
        <dbReference type="ARBA" id="ARBA00001273"/>
    </source>
</evidence>
<keyword evidence="10" id="KW-0378">Hydrolase</keyword>
<keyword evidence="8" id="KW-0312">Gluconeogenesis</keyword>
<keyword evidence="9" id="KW-0479">Metal-binding</keyword>
<evidence type="ECO:0000256" key="7">
    <source>
        <dbReference type="ARBA" id="ARBA00018635"/>
    </source>
</evidence>
<dbReference type="SUPFAM" id="SSF111249">
    <property type="entry name" value="Sulfolobus fructose-1,6-bisphosphatase-like"/>
    <property type="match status" value="1"/>
</dbReference>
<keyword evidence="11" id="KW-0460">Magnesium</keyword>
<proteinExistence type="inferred from homology"/>
<dbReference type="PANTHER" id="PTHR38341:SF1">
    <property type="entry name" value="FRUCTOSE-1,6-BISPHOSPHATE ALDOLASE_PHOSPHATASE"/>
    <property type="match status" value="1"/>
</dbReference>
<evidence type="ECO:0000256" key="5">
    <source>
        <dbReference type="ARBA" id="ARBA00011820"/>
    </source>
</evidence>